<sequence>MENPVLEPRSERIAHYKAERRRELAERYGNMEELPTKWVRRDGKEMQDPATQAHGGTLNSDGLDERVNGRTRGVTNGLDAESADFSYLRRQGSQDSASMLSGEGYHVPIGLDAPQLHTRVSVGQLRSALLQQTGNGAQPEKVCPATSSLDLAVKPGSEGGRRRTRRYLPGGSGGGRKTSERFRTQPITANEMEESSGLLDAEEEENCKADVKTDDRAKMSVAAKMSLFKELEKSAAPEASALLKPRSGSVCHERRVRRGNDHRFLTQPITCEEIVAISAPKPAPSVESQSVQAEPVEDGDESCKLSMSEKLALFNKLSLPGSQGAGPADGPPERRRQKGARYRTQPITVEEVSLLQKGPGTASCLLFVRSSVRQTAGLVCQPKTQQQTEAESVRKMNEDTTVRGYVQVTLVDDTVKLQAANNTSRSQEETDNVERVSPQCWEPVFASVFSSSTPQYIMCFNQTSLSFEAQEVSSPTKTQPQWRQKTGIEDELQTDNAEEMNSQQERNEQETGRMAKRGLGSPESDRNDASHNKRQSTEAATCEGVCSTEFSVRSVMVFEASQSSTLSAASCEVKEATTVVESNTFDGGFYRDQSPPSACCTSTLWRGCCHRERAGPGHHLPDQHTHASELASSIQSQRDLGCHASQIVQLEEGLNCDSSLAADFWSRLGGRAQYRGASAEEEDELFERGVVESNCVYRLVDNRLVPLEQAWASIPSISLLGSSEV</sequence>
<comment type="caution">
    <text evidence="1">The sequence shown here is derived from an EMBL/GenBank/DDBJ whole genome shotgun (WGS) entry which is preliminary data.</text>
</comment>
<gene>
    <name evidence="1" type="ORF">E3U43_021331</name>
</gene>
<protein>
    <submittedName>
        <fullName evidence="1">Uncharacterized protein</fullName>
    </submittedName>
</protein>
<reference evidence="1" key="1">
    <citation type="submission" date="2018-11" db="EMBL/GenBank/DDBJ databases">
        <title>The sequence and de novo assembly of Larimichthys crocea genome using PacBio and Hi-C technologies.</title>
        <authorList>
            <person name="Xu P."/>
            <person name="Chen B."/>
            <person name="Zhou Z."/>
            <person name="Ke Q."/>
            <person name="Wu Y."/>
            <person name="Bai H."/>
            <person name="Pu F."/>
        </authorList>
    </citation>
    <scope>NUCLEOTIDE SEQUENCE</scope>
    <source>
        <tissue evidence="1">Muscle</tissue>
    </source>
</reference>
<evidence type="ECO:0000313" key="2">
    <source>
        <dbReference type="Proteomes" id="UP000793456"/>
    </source>
</evidence>
<accession>A0ACD3R859</accession>
<organism evidence="1 2">
    <name type="scientific">Larimichthys crocea</name>
    <name type="common">Large yellow croaker</name>
    <name type="synonym">Pseudosciaena crocea</name>
    <dbReference type="NCBI Taxonomy" id="215358"/>
    <lineage>
        <taxon>Eukaryota</taxon>
        <taxon>Metazoa</taxon>
        <taxon>Chordata</taxon>
        <taxon>Craniata</taxon>
        <taxon>Vertebrata</taxon>
        <taxon>Euteleostomi</taxon>
        <taxon>Actinopterygii</taxon>
        <taxon>Neopterygii</taxon>
        <taxon>Teleostei</taxon>
        <taxon>Neoteleostei</taxon>
        <taxon>Acanthomorphata</taxon>
        <taxon>Eupercaria</taxon>
        <taxon>Sciaenidae</taxon>
        <taxon>Larimichthys</taxon>
    </lineage>
</organism>
<evidence type="ECO:0000313" key="1">
    <source>
        <dbReference type="EMBL" id="TMS14869.1"/>
    </source>
</evidence>
<proteinExistence type="predicted"/>
<keyword evidence="2" id="KW-1185">Reference proteome</keyword>
<dbReference type="Proteomes" id="UP000793456">
    <property type="component" value="Chromosome IX"/>
</dbReference>
<dbReference type="EMBL" id="CM011682">
    <property type="protein sequence ID" value="TMS14869.1"/>
    <property type="molecule type" value="Genomic_DNA"/>
</dbReference>
<name>A0ACD3R859_LARCR</name>